<comment type="caution">
    <text evidence="1">The sequence shown here is derived from an EMBL/GenBank/DDBJ whole genome shotgun (WGS) entry which is preliminary data.</text>
</comment>
<dbReference type="AlphaFoldDB" id="A0A401JCD3"/>
<proteinExistence type="predicted"/>
<evidence type="ECO:0000313" key="1">
    <source>
        <dbReference type="EMBL" id="GBL45200.1"/>
    </source>
</evidence>
<name>A0A401JCD3_9PROT</name>
<gene>
    <name evidence="1" type="ORF">SFMTTN_1004</name>
</gene>
<sequence>MITEDDLVRIEGLLVTPATGTNPLTDFRRRFPGLSLTRCDAADMSDEQAFREYPAFNLYLVDGREHCWQLTDDPNAATGIVVAARN</sequence>
<dbReference type="EMBL" id="BGOW01000006">
    <property type="protein sequence ID" value="GBL45200.1"/>
    <property type="molecule type" value="Genomic_DNA"/>
</dbReference>
<dbReference type="Proteomes" id="UP000286806">
    <property type="component" value="Unassembled WGS sequence"/>
</dbReference>
<keyword evidence="2" id="KW-1185">Reference proteome</keyword>
<protein>
    <submittedName>
        <fullName evidence="1">Uncharacterized protein</fullName>
    </submittedName>
</protein>
<accession>A0A401JCD3</accession>
<reference evidence="1 2" key="1">
    <citation type="journal article" date="2019" name="Front. Microbiol.">
        <title>Genomes of Neutrophilic Sulfur-Oxidizing Chemolithoautotrophs Representing 9 Proteobacterial Species From 8 Genera.</title>
        <authorList>
            <person name="Watanabe T."/>
            <person name="Kojima H."/>
            <person name="Umezawa K."/>
            <person name="Hori C."/>
            <person name="Takasuka T.E."/>
            <person name="Kato Y."/>
            <person name="Fukui M."/>
        </authorList>
    </citation>
    <scope>NUCLEOTIDE SEQUENCE [LARGE SCALE GENOMIC DNA]</scope>
    <source>
        <strain evidence="1 2">TTN</strain>
    </source>
</reference>
<evidence type="ECO:0000313" key="2">
    <source>
        <dbReference type="Proteomes" id="UP000286806"/>
    </source>
</evidence>
<organism evidence="1 2">
    <name type="scientific">Sulfuriferula multivorans</name>
    <dbReference type="NCBI Taxonomy" id="1559896"/>
    <lineage>
        <taxon>Bacteria</taxon>
        <taxon>Pseudomonadati</taxon>
        <taxon>Pseudomonadota</taxon>
        <taxon>Betaproteobacteria</taxon>
        <taxon>Nitrosomonadales</taxon>
        <taxon>Sulfuricellaceae</taxon>
        <taxon>Sulfuriferula</taxon>
    </lineage>
</organism>
<dbReference type="RefSeq" id="WP_124704024.1">
    <property type="nucleotide sequence ID" value="NZ_BGOW01000006.1"/>
</dbReference>
<dbReference type="OrthoDB" id="8563875at2"/>